<dbReference type="Proteomes" id="UP000001542">
    <property type="component" value="Unassembled WGS sequence"/>
</dbReference>
<reference evidence="4" key="2">
    <citation type="journal article" date="2007" name="Science">
        <title>Draft genome sequence of the sexually transmitted pathogen Trichomonas vaginalis.</title>
        <authorList>
            <person name="Carlton J.M."/>
            <person name="Hirt R.P."/>
            <person name="Silva J.C."/>
            <person name="Delcher A.L."/>
            <person name="Schatz M."/>
            <person name="Zhao Q."/>
            <person name="Wortman J.R."/>
            <person name="Bidwell S.L."/>
            <person name="Alsmark U.C.M."/>
            <person name="Besteiro S."/>
            <person name="Sicheritz-Ponten T."/>
            <person name="Noel C.J."/>
            <person name="Dacks J.B."/>
            <person name="Foster P.G."/>
            <person name="Simillion C."/>
            <person name="Van de Peer Y."/>
            <person name="Miranda-Saavedra D."/>
            <person name="Barton G.J."/>
            <person name="Westrop G.D."/>
            <person name="Mueller S."/>
            <person name="Dessi D."/>
            <person name="Fiori P.L."/>
            <person name="Ren Q."/>
            <person name="Paulsen I."/>
            <person name="Zhang H."/>
            <person name="Bastida-Corcuera F.D."/>
            <person name="Simoes-Barbosa A."/>
            <person name="Brown M.T."/>
            <person name="Hayes R.D."/>
            <person name="Mukherjee M."/>
            <person name="Okumura C.Y."/>
            <person name="Schneider R."/>
            <person name="Smith A.J."/>
            <person name="Vanacova S."/>
            <person name="Villalvazo M."/>
            <person name="Haas B.J."/>
            <person name="Pertea M."/>
            <person name="Feldblyum T.V."/>
            <person name="Utterback T.R."/>
            <person name="Shu C.L."/>
            <person name="Osoegawa K."/>
            <person name="de Jong P.J."/>
            <person name="Hrdy I."/>
            <person name="Horvathova L."/>
            <person name="Zubacova Z."/>
            <person name="Dolezal P."/>
            <person name="Malik S.B."/>
            <person name="Logsdon J.M. Jr."/>
            <person name="Henze K."/>
            <person name="Gupta A."/>
            <person name="Wang C.C."/>
            <person name="Dunne R.L."/>
            <person name="Upcroft J.A."/>
            <person name="Upcroft P."/>
            <person name="White O."/>
            <person name="Salzberg S.L."/>
            <person name="Tang P."/>
            <person name="Chiu C.-H."/>
            <person name="Lee Y.-S."/>
            <person name="Embley T.M."/>
            <person name="Coombs G.H."/>
            <person name="Mottram J.C."/>
            <person name="Tachezy J."/>
            <person name="Fraser-Liggett C.M."/>
            <person name="Johnson P.J."/>
        </authorList>
    </citation>
    <scope>NUCLEOTIDE SEQUENCE [LARGE SCALE GENOMIC DNA]</scope>
    <source>
        <strain evidence="4">G3</strain>
    </source>
</reference>
<feature type="signal peptide" evidence="3">
    <location>
        <begin position="1"/>
        <end position="18"/>
    </location>
</feature>
<dbReference type="PANTHER" id="PTHR46155">
    <property type="entry name" value="BIFUNCTIONAL INHIBITOR/LIPID-TRANSFER PROTEIN/SEED STORAGE 2S ALBUMIN SUPERFAMILY PROTEIN"/>
    <property type="match status" value="1"/>
</dbReference>
<dbReference type="OrthoDB" id="10691839at2759"/>
<keyword evidence="5" id="KW-1185">Reference proteome</keyword>
<evidence type="ECO:0008006" key="6">
    <source>
        <dbReference type="Google" id="ProtNLM"/>
    </source>
</evidence>
<dbReference type="EMBL" id="DS113595">
    <property type="protein sequence ID" value="EAY00625.1"/>
    <property type="molecule type" value="Genomic_DNA"/>
</dbReference>
<keyword evidence="2" id="KW-0812">Transmembrane</keyword>
<proteinExistence type="predicted"/>
<name>A2F3B6_TRIV3</name>
<evidence type="ECO:0000256" key="3">
    <source>
        <dbReference type="SAM" id="SignalP"/>
    </source>
</evidence>
<evidence type="ECO:0000313" key="4">
    <source>
        <dbReference type="EMBL" id="EAY00625.1"/>
    </source>
</evidence>
<reference evidence="4" key="1">
    <citation type="submission" date="2006-10" db="EMBL/GenBank/DDBJ databases">
        <authorList>
            <person name="Amadeo P."/>
            <person name="Zhao Q."/>
            <person name="Wortman J."/>
            <person name="Fraser-Liggett C."/>
            <person name="Carlton J."/>
        </authorList>
    </citation>
    <scope>NUCLEOTIDE SEQUENCE</scope>
    <source>
        <strain evidence="4">G3</strain>
    </source>
</reference>
<feature type="region of interest" description="Disordered" evidence="1">
    <location>
        <begin position="426"/>
        <end position="566"/>
    </location>
</feature>
<evidence type="ECO:0000313" key="5">
    <source>
        <dbReference type="Proteomes" id="UP000001542"/>
    </source>
</evidence>
<feature type="region of interest" description="Disordered" evidence="1">
    <location>
        <begin position="376"/>
        <end position="397"/>
    </location>
</feature>
<dbReference type="VEuPathDB" id="TrichDB:TVAG_181030"/>
<feature type="transmembrane region" description="Helical" evidence="2">
    <location>
        <begin position="643"/>
        <end position="668"/>
    </location>
</feature>
<dbReference type="KEGG" id="tva:4758447"/>
<dbReference type="InParanoid" id="A2F3B6"/>
<protein>
    <recommendedName>
        <fullName evidence="6">Polymorphic outer membrane protein</fullName>
    </recommendedName>
</protein>
<organism evidence="4 5">
    <name type="scientific">Trichomonas vaginalis (strain ATCC PRA-98 / G3)</name>
    <dbReference type="NCBI Taxonomy" id="412133"/>
    <lineage>
        <taxon>Eukaryota</taxon>
        <taxon>Metamonada</taxon>
        <taxon>Parabasalia</taxon>
        <taxon>Trichomonadida</taxon>
        <taxon>Trichomonadidae</taxon>
        <taxon>Trichomonas</taxon>
    </lineage>
</organism>
<dbReference type="PANTHER" id="PTHR46155:SF1">
    <property type="entry name" value="BIFUNCTIONAL INHIBITOR_LIPID-TRANSFER PROTEIN_SEED STORAGE 2S ALBUMIN SUPERFAMILY PROTEIN"/>
    <property type="match status" value="1"/>
</dbReference>
<dbReference type="VEuPathDB" id="TrichDB:TVAGG3_1028140"/>
<keyword evidence="2" id="KW-1133">Transmembrane helix</keyword>
<feature type="compositionally biased region" description="Polar residues" evidence="1">
    <location>
        <begin position="496"/>
        <end position="513"/>
    </location>
</feature>
<evidence type="ECO:0000256" key="2">
    <source>
        <dbReference type="SAM" id="Phobius"/>
    </source>
</evidence>
<dbReference type="AlphaFoldDB" id="A2F3B6"/>
<dbReference type="STRING" id="5722.A2F3B6"/>
<gene>
    <name evidence="4" type="ORF">TVAG_181030</name>
</gene>
<sequence length="742" mass="81871">MLTFGLLFFLDLRPKLDQVDVPTFKDNGAEISFFDWDRWEERFDRDTTIATGIKNTKRDSFEYIACSVTVSGTFEQNFAFGAGLASGSGGGMFFTFCAVNIRYETKNVDSFVNNSAAVGGAIACLYSRIFMENAIFTYNRAYRWAGAIWFQGYERRNRLCPFFCESKACEFKKNVANDLGGAIVLTCAADSYFENVNFIENQCGITGGAFYLVESPAKFFNSDFLKNQAGDTNIRKLTANNFNINSKLAVRFRGRGGGAMAFISYTDYKEAGEGCILYTQGCCFLLNKATYGYSFRADGTGAGHVILFEGFCLWHSFHDWMSGIEENNIAYANRYAENGTLEKNVYYASEETCADVVSPEYEPVTSRATKFKFAKPSNKAGKSSGPTFMPSPTDFPDKATPITQLPLRTTRSAKVFPTTQVFPTFKRLTVHRTPTPTPLPSTPRSTPEATGLTPYPTPVPSPSPTLADTPMDTPLETPYMTPAKSPTRSPKPTPANTPETPSATRTPQPSPLQTVIPRSPARSPRKTPKQTIPPATTPPNTPRRTPKKTKKVLPTPSQSPRKGYYYSETETKVETVLVTLTTTDKATFTNALVKFHSKSTYSNSLTTIVEQMQTTIKTLTKTSTSTLVKAELGFNSDEEGSDLAIIIAAIFSGLLLVLVVSAFIWFFIGYTRSSSSSDSAVQMDEVHLLETPAPSAQTLADENPLWSTSVMGDNDDPFRNDFEEVHADGFFNERAETADSDN</sequence>
<accession>A2F3B6</accession>
<dbReference type="RefSeq" id="XP_001313554.1">
    <property type="nucleotide sequence ID" value="XM_001313553.1"/>
</dbReference>
<keyword evidence="3" id="KW-0732">Signal</keyword>
<feature type="chain" id="PRO_5002643533" description="Polymorphic outer membrane protein" evidence="3">
    <location>
        <begin position="19"/>
        <end position="742"/>
    </location>
</feature>
<evidence type="ECO:0000256" key="1">
    <source>
        <dbReference type="SAM" id="MobiDB-lite"/>
    </source>
</evidence>
<keyword evidence="2" id="KW-0472">Membrane</keyword>